<dbReference type="PANTHER" id="PTHR24171">
    <property type="entry name" value="ANKYRIN REPEAT DOMAIN-CONTAINING PROTEIN 39-RELATED"/>
    <property type="match status" value="1"/>
</dbReference>
<feature type="repeat" description="ANK" evidence="3">
    <location>
        <begin position="273"/>
        <end position="305"/>
    </location>
</feature>
<dbReference type="OrthoDB" id="20872at2759"/>
<proteinExistence type="predicted"/>
<evidence type="ECO:0000313" key="4">
    <source>
        <dbReference type="EMBL" id="CAF9913654.1"/>
    </source>
</evidence>
<keyword evidence="5" id="KW-1185">Reference proteome</keyword>
<feature type="repeat" description="ANK" evidence="3">
    <location>
        <begin position="240"/>
        <end position="272"/>
    </location>
</feature>
<feature type="repeat" description="ANK" evidence="3">
    <location>
        <begin position="207"/>
        <end position="239"/>
    </location>
</feature>
<keyword evidence="2 3" id="KW-0040">ANK repeat</keyword>
<dbReference type="Gene3D" id="1.25.40.20">
    <property type="entry name" value="Ankyrin repeat-containing domain"/>
    <property type="match status" value="2"/>
</dbReference>
<keyword evidence="1" id="KW-0677">Repeat</keyword>
<dbReference type="Pfam" id="PF12796">
    <property type="entry name" value="Ank_2"/>
    <property type="match status" value="2"/>
</dbReference>
<dbReference type="EMBL" id="CAJPDQ010000008">
    <property type="protein sequence ID" value="CAF9913654.1"/>
    <property type="molecule type" value="Genomic_DNA"/>
</dbReference>
<dbReference type="InterPro" id="IPR002110">
    <property type="entry name" value="Ankyrin_rpt"/>
</dbReference>
<comment type="caution">
    <text evidence="4">The sequence shown here is derived from an EMBL/GenBank/DDBJ whole genome shotgun (WGS) entry which is preliminary data.</text>
</comment>
<organism evidence="4 5">
    <name type="scientific">Gomphillus americanus</name>
    <dbReference type="NCBI Taxonomy" id="1940652"/>
    <lineage>
        <taxon>Eukaryota</taxon>
        <taxon>Fungi</taxon>
        <taxon>Dikarya</taxon>
        <taxon>Ascomycota</taxon>
        <taxon>Pezizomycotina</taxon>
        <taxon>Lecanoromycetes</taxon>
        <taxon>OSLEUM clade</taxon>
        <taxon>Ostropomycetidae</taxon>
        <taxon>Ostropales</taxon>
        <taxon>Graphidaceae</taxon>
        <taxon>Gomphilloideae</taxon>
        <taxon>Gomphillus</taxon>
    </lineage>
</organism>
<evidence type="ECO:0000256" key="1">
    <source>
        <dbReference type="ARBA" id="ARBA00022737"/>
    </source>
</evidence>
<dbReference type="AlphaFoldDB" id="A0A8H3EW06"/>
<dbReference type="SUPFAM" id="SSF48403">
    <property type="entry name" value="Ankyrin repeat"/>
    <property type="match status" value="1"/>
</dbReference>
<dbReference type="PRINTS" id="PR01415">
    <property type="entry name" value="ANKYRIN"/>
</dbReference>
<gene>
    <name evidence="4" type="ORF">GOMPHAMPRED_007988</name>
</gene>
<dbReference type="SMART" id="SM00248">
    <property type="entry name" value="ANK"/>
    <property type="match status" value="5"/>
</dbReference>
<evidence type="ECO:0000256" key="2">
    <source>
        <dbReference type="ARBA" id="ARBA00023043"/>
    </source>
</evidence>
<dbReference type="PROSITE" id="PS50297">
    <property type="entry name" value="ANK_REP_REGION"/>
    <property type="match status" value="4"/>
</dbReference>
<evidence type="ECO:0000313" key="5">
    <source>
        <dbReference type="Proteomes" id="UP000664169"/>
    </source>
</evidence>
<dbReference type="Proteomes" id="UP000664169">
    <property type="component" value="Unassembled WGS sequence"/>
</dbReference>
<evidence type="ECO:0000256" key="3">
    <source>
        <dbReference type="PROSITE-ProRule" id="PRU00023"/>
    </source>
</evidence>
<dbReference type="InterPro" id="IPR036770">
    <property type="entry name" value="Ankyrin_rpt-contain_sf"/>
</dbReference>
<sequence length="370" mass="40608">MVLIVHDWSQPHGYLGELHRSRVYASLRARQYQRRRANSFSSEVAVFETTSLGSSLTLLDSRASTHPSDQSTIYVAPLTAPSAMEHSVDAAMYSFRPPSVHSASSTPSNITSHPRNAYHRDLHSLPRPLGRPLPVANPPVARASNLNFSAQRARPRSNLQPLTLAEIHNRLSLLEACRCGDTERVTELLSEGVDPNTRELSSSLQQHGAAAIHIATIKGHYDVVRSLLHHGARVDEPFRGFRRPLHEAVRRGDSALTVLLLDNGAAVEARDERGYQPLHVAVMANELACAKLLVWAGAPVNAVGNDFLTPLHHVASLNGNMDLVELLLEHGADVLVRTRWLLGNKLASEIARGKGYRQIEARLGELETAS</sequence>
<dbReference type="PROSITE" id="PS50088">
    <property type="entry name" value="ANK_REPEAT"/>
    <property type="match status" value="4"/>
</dbReference>
<accession>A0A8H3EW06</accession>
<feature type="repeat" description="ANK" evidence="3">
    <location>
        <begin position="313"/>
        <end position="339"/>
    </location>
</feature>
<reference evidence="4" key="1">
    <citation type="submission" date="2021-03" db="EMBL/GenBank/DDBJ databases">
        <authorList>
            <person name="Tagirdzhanova G."/>
        </authorList>
    </citation>
    <scope>NUCLEOTIDE SEQUENCE</scope>
</reference>
<protein>
    <submittedName>
        <fullName evidence="4">Uncharacterized protein</fullName>
    </submittedName>
</protein>
<name>A0A8H3EW06_9LECA</name>